<accession>A0A6P7JI09</accession>
<dbReference type="GeneID" id="114445672"/>
<dbReference type="PANTHER" id="PTHR12080:SF134">
    <property type="entry name" value="CD48 ANTIGEN"/>
    <property type="match status" value="1"/>
</dbReference>
<dbReference type="InterPro" id="IPR007110">
    <property type="entry name" value="Ig-like_dom"/>
</dbReference>
<keyword evidence="2 7" id="KW-0732">Signal</keyword>
<name>A0A6P7JI09_9TELE</name>
<evidence type="ECO:0000256" key="2">
    <source>
        <dbReference type="ARBA" id="ARBA00022729"/>
    </source>
</evidence>
<proteinExistence type="predicted"/>
<dbReference type="InParanoid" id="A0A6P7JI09"/>
<evidence type="ECO:0000313" key="9">
    <source>
        <dbReference type="Proteomes" id="UP000515145"/>
    </source>
</evidence>
<dbReference type="PANTHER" id="PTHR12080">
    <property type="entry name" value="SIGNALING LYMPHOCYTIC ACTIVATION MOLECULE"/>
    <property type="match status" value="1"/>
</dbReference>
<feature type="transmembrane region" description="Helical" evidence="6">
    <location>
        <begin position="213"/>
        <end position="239"/>
    </location>
</feature>
<keyword evidence="4" id="KW-0325">Glycoprotein</keyword>
<organism evidence="9 10">
    <name type="scientific">Parambassis ranga</name>
    <name type="common">Indian glassy fish</name>
    <dbReference type="NCBI Taxonomy" id="210632"/>
    <lineage>
        <taxon>Eukaryota</taxon>
        <taxon>Metazoa</taxon>
        <taxon>Chordata</taxon>
        <taxon>Craniata</taxon>
        <taxon>Vertebrata</taxon>
        <taxon>Euteleostomi</taxon>
        <taxon>Actinopterygii</taxon>
        <taxon>Neopterygii</taxon>
        <taxon>Teleostei</taxon>
        <taxon>Neoteleostei</taxon>
        <taxon>Acanthomorphata</taxon>
        <taxon>Ovalentaria</taxon>
        <taxon>Ambassidae</taxon>
        <taxon>Parambassis</taxon>
    </lineage>
</organism>
<keyword evidence="3 6" id="KW-0472">Membrane</keyword>
<dbReference type="GO" id="GO:0016020">
    <property type="term" value="C:membrane"/>
    <property type="evidence" value="ECO:0007669"/>
    <property type="project" value="UniProtKB-SubCell"/>
</dbReference>
<evidence type="ECO:0000256" key="4">
    <source>
        <dbReference type="ARBA" id="ARBA00023180"/>
    </source>
</evidence>
<dbReference type="RefSeq" id="XP_028276574.1">
    <property type="nucleotide sequence ID" value="XM_028420773.1"/>
</dbReference>
<dbReference type="CTD" id="914"/>
<evidence type="ECO:0000313" key="10">
    <source>
        <dbReference type="RefSeq" id="XP_028276574.1"/>
    </source>
</evidence>
<feature type="signal peptide" evidence="7">
    <location>
        <begin position="1"/>
        <end position="21"/>
    </location>
</feature>
<keyword evidence="6" id="KW-0812">Transmembrane</keyword>
<dbReference type="InterPro" id="IPR013783">
    <property type="entry name" value="Ig-like_fold"/>
</dbReference>
<keyword evidence="9" id="KW-1185">Reference proteome</keyword>
<protein>
    <submittedName>
        <fullName evidence="10">Uncharacterized protein cd2</fullName>
    </submittedName>
</protein>
<evidence type="ECO:0000256" key="1">
    <source>
        <dbReference type="ARBA" id="ARBA00004370"/>
    </source>
</evidence>
<sequence>MRMAPFTAVAVLLLCCSAVTATEPQDKCTYVAVGANFTVPLNHPLTSENRLRWNNNGRVIYDRSPDKRLRAGKAEDILDDGSLNLRNLSEPMSGLYTPEVYLKDGKLVQDLKSLNLCVIAGVKKPNVTMECQNNNKTVKFTCMTEQSSNPTWLRNNNVLNGANDKSLKKDAKNVATDFFTCQVSNAVSTLKSDPVTQNCYSDIDPYKLFGLSIWIFVGSGAGIVVVLIIVVIACCVRAIKKKRMRQKDEEELRLEWANSEQEQGHHHHHHHHPPDHHHHHQQQQHQQQQPAGHTGPRKHRSQQPRKQQQQQQQRPRAPDPTKGHPQPTPRRPAQAPVPTAKADDNEQPPPLPNPRKKGPRTKKV</sequence>
<dbReference type="Proteomes" id="UP000515145">
    <property type="component" value="Chromosome 2"/>
</dbReference>
<dbReference type="AlphaFoldDB" id="A0A6P7JI09"/>
<feature type="compositionally biased region" description="Basic residues" evidence="5">
    <location>
        <begin position="265"/>
        <end position="282"/>
    </location>
</feature>
<gene>
    <name evidence="10" type="primary">cd2</name>
</gene>
<feature type="region of interest" description="Disordered" evidence="5">
    <location>
        <begin position="258"/>
        <end position="364"/>
    </location>
</feature>
<evidence type="ECO:0000256" key="5">
    <source>
        <dbReference type="SAM" id="MobiDB-lite"/>
    </source>
</evidence>
<feature type="chain" id="PRO_5027818435" evidence="7">
    <location>
        <begin position="22"/>
        <end position="364"/>
    </location>
</feature>
<dbReference type="OrthoDB" id="8963224at2759"/>
<evidence type="ECO:0000256" key="3">
    <source>
        <dbReference type="ARBA" id="ARBA00023136"/>
    </source>
</evidence>
<dbReference type="PROSITE" id="PS50835">
    <property type="entry name" value="IG_LIKE"/>
    <property type="match status" value="1"/>
</dbReference>
<evidence type="ECO:0000256" key="7">
    <source>
        <dbReference type="SAM" id="SignalP"/>
    </source>
</evidence>
<dbReference type="Gene3D" id="2.60.40.10">
    <property type="entry name" value="Immunoglobulins"/>
    <property type="match status" value="2"/>
</dbReference>
<reference evidence="10" key="1">
    <citation type="submission" date="2025-08" db="UniProtKB">
        <authorList>
            <consortium name="RefSeq"/>
        </authorList>
    </citation>
    <scope>IDENTIFICATION</scope>
</reference>
<comment type="subcellular location">
    <subcellularLocation>
        <location evidence="1">Membrane</location>
    </subcellularLocation>
</comment>
<keyword evidence="6" id="KW-1133">Transmembrane helix</keyword>
<feature type="compositionally biased region" description="Basic residues" evidence="5">
    <location>
        <begin position="354"/>
        <end position="364"/>
    </location>
</feature>
<evidence type="ECO:0000259" key="8">
    <source>
        <dbReference type="PROSITE" id="PS50835"/>
    </source>
</evidence>
<feature type="domain" description="Ig-like" evidence="8">
    <location>
        <begin position="91"/>
        <end position="196"/>
    </location>
</feature>
<dbReference type="InterPro" id="IPR015631">
    <property type="entry name" value="CD2/SLAM_rcpt"/>
</dbReference>
<evidence type="ECO:0000256" key="6">
    <source>
        <dbReference type="SAM" id="Phobius"/>
    </source>
</evidence>
<feature type="compositionally biased region" description="Low complexity" evidence="5">
    <location>
        <begin position="304"/>
        <end position="315"/>
    </location>
</feature>